<feature type="repeat" description="ANK" evidence="3">
    <location>
        <begin position="438"/>
        <end position="470"/>
    </location>
</feature>
<dbReference type="InterPro" id="IPR036770">
    <property type="entry name" value="Ankyrin_rpt-contain_sf"/>
</dbReference>
<dbReference type="PANTHER" id="PTHR24198">
    <property type="entry name" value="ANKYRIN REPEAT AND PROTEIN KINASE DOMAIN-CONTAINING PROTEIN"/>
    <property type="match status" value="1"/>
</dbReference>
<dbReference type="PANTHER" id="PTHR24198:SF165">
    <property type="entry name" value="ANKYRIN REPEAT-CONTAINING PROTEIN-RELATED"/>
    <property type="match status" value="1"/>
</dbReference>
<evidence type="ECO:0000256" key="3">
    <source>
        <dbReference type="PROSITE-ProRule" id="PRU00023"/>
    </source>
</evidence>
<feature type="region of interest" description="Disordered" evidence="4">
    <location>
        <begin position="496"/>
        <end position="526"/>
    </location>
</feature>
<dbReference type="HOGENOM" id="CLU_517671_0_0_12"/>
<proteinExistence type="predicted"/>
<keyword evidence="2 3" id="KW-0040">ANK repeat</keyword>
<dbReference type="Pfam" id="PF12796">
    <property type="entry name" value="Ank_2"/>
    <property type="match status" value="2"/>
</dbReference>
<dbReference type="STRING" id="1307761.L21SP2_1575"/>
<organism evidence="6 7">
    <name type="scientific">Salinispira pacifica</name>
    <dbReference type="NCBI Taxonomy" id="1307761"/>
    <lineage>
        <taxon>Bacteria</taxon>
        <taxon>Pseudomonadati</taxon>
        <taxon>Spirochaetota</taxon>
        <taxon>Spirochaetia</taxon>
        <taxon>Spirochaetales</taxon>
        <taxon>Spirochaetaceae</taxon>
        <taxon>Salinispira</taxon>
    </lineage>
</organism>
<dbReference type="InterPro" id="IPR002110">
    <property type="entry name" value="Ankyrin_rpt"/>
</dbReference>
<feature type="signal peptide" evidence="5">
    <location>
        <begin position="1"/>
        <end position="28"/>
    </location>
</feature>
<keyword evidence="1" id="KW-0677">Repeat</keyword>
<feature type="repeat" description="ANK" evidence="3">
    <location>
        <begin position="86"/>
        <end position="118"/>
    </location>
</feature>
<dbReference type="SMART" id="SM00248">
    <property type="entry name" value="ANK"/>
    <property type="match status" value="13"/>
</dbReference>
<dbReference type="SUPFAM" id="SSF48403">
    <property type="entry name" value="Ankyrin repeat"/>
    <property type="match status" value="3"/>
</dbReference>
<evidence type="ECO:0000256" key="5">
    <source>
        <dbReference type="SAM" id="SignalP"/>
    </source>
</evidence>
<dbReference type="KEGG" id="slr:L21SP2_1575"/>
<dbReference type="Pfam" id="PF00023">
    <property type="entry name" value="Ank"/>
    <property type="match status" value="1"/>
</dbReference>
<dbReference type="PROSITE" id="PS50088">
    <property type="entry name" value="ANK_REPEAT"/>
    <property type="match status" value="7"/>
</dbReference>
<feature type="repeat" description="ANK" evidence="3">
    <location>
        <begin position="300"/>
        <end position="332"/>
    </location>
</feature>
<accession>V5WHD3</accession>
<dbReference type="Gene3D" id="1.25.40.20">
    <property type="entry name" value="Ankyrin repeat-containing domain"/>
    <property type="match status" value="2"/>
</dbReference>
<keyword evidence="7" id="KW-1185">Reference proteome</keyword>
<dbReference type="Proteomes" id="UP000018680">
    <property type="component" value="Chromosome"/>
</dbReference>
<evidence type="ECO:0000256" key="4">
    <source>
        <dbReference type="SAM" id="MobiDB-lite"/>
    </source>
</evidence>
<gene>
    <name evidence="6" type="ORF">L21SP2_1575</name>
</gene>
<reference evidence="6 7" key="1">
    <citation type="journal article" date="2015" name="Stand. Genomic Sci.">
        <title>Complete genome sequence and description of Salinispira pacifica gen. nov., sp. nov., a novel spirochaete isolated form a hypersaline microbial mat.</title>
        <authorList>
            <person name="Ben Hania W."/>
            <person name="Joseph M."/>
            <person name="Schumann P."/>
            <person name="Bunk B."/>
            <person name="Fiebig A."/>
            <person name="Sproer C."/>
            <person name="Klenk H.P."/>
            <person name="Fardeau M.L."/>
            <person name="Spring S."/>
        </authorList>
    </citation>
    <scope>NUCLEOTIDE SEQUENCE [LARGE SCALE GENOMIC DNA]</scope>
    <source>
        <strain evidence="6 7">L21-RPul-D2</strain>
    </source>
</reference>
<dbReference type="eggNOG" id="COG0666">
    <property type="taxonomic scope" value="Bacteria"/>
</dbReference>
<keyword evidence="5" id="KW-0732">Signal</keyword>
<dbReference type="EMBL" id="CP006939">
    <property type="protein sequence ID" value="AHC14964.1"/>
    <property type="molecule type" value="Genomic_DNA"/>
</dbReference>
<name>V5WHD3_9SPIO</name>
<feature type="compositionally biased region" description="Basic and acidic residues" evidence="4">
    <location>
        <begin position="515"/>
        <end position="526"/>
    </location>
</feature>
<dbReference type="AlphaFoldDB" id="V5WHD3"/>
<feature type="repeat" description="ANK" evidence="3">
    <location>
        <begin position="53"/>
        <end position="85"/>
    </location>
</feature>
<feature type="repeat" description="ANK" evidence="3">
    <location>
        <begin position="333"/>
        <end position="365"/>
    </location>
</feature>
<evidence type="ECO:0000256" key="1">
    <source>
        <dbReference type="ARBA" id="ARBA00022737"/>
    </source>
</evidence>
<evidence type="ECO:0000256" key="2">
    <source>
        <dbReference type="ARBA" id="ARBA00023043"/>
    </source>
</evidence>
<feature type="chain" id="PRO_5004741939" evidence="5">
    <location>
        <begin position="29"/>
        <end position="526"/>
    </location>
</feature>
<evidence type="ECO:0000313" key="7">
    <source>
        <dbReference type="Proteomes" id="UP000018680"/>
    </source>
</evidence>
<feature type="repeat" description="ANK" evidence="3">
    <location>
        <begin position="152"/>
        <end position="184"/>
    </location>
</feature>
<dbReference type="PRINTS" id="PR01415">
    <property type="entry name" value="ANKYRIN"/>
</dbReference>
<dbReference type="Pfam" id="PF13637">
    <property type="entry name" value="Ank_4"/>
    <property type="match status" value="1"/>
</dbReference>
<sequence>MSPLLLLLGMLAAAAVLFSGCATPEARAVRRGDIEDLEKFLAKGGDVNEPQRDGRTLLHVAAEYGQSESLEFLLANGAEPDPRDPGGITPFYLTMAIGRVDMGRSLLEAGADLRTETSELRTPLFPAAAGGHAEAVEFLLDFGLDPDHRDAQGRNPLHMLGKNSLTGIAGTLIAEGADVTARSSSGSELPVHTAASAGAYELVELYVRASSPEILSAEDSHGDRPLHRAMNSSINSRSSLNTMDSILSLGADPAVPDGEDRLPVRIAVEELDSRHLQLLLGYGASLPRYVRDGRPGKSAQRTGLLHIAARRGTDDTGRILLERGTDPDLIDDDGDTALMISVREEKWDFFQLLIQYNANPNIFDMEGKSPLLVALNRSSLQSEGLNSMTQTLIQRGGVLPNNYSLLIPVLENAVANENIEVARLLFNRGISGSAAGEDGEPLIFTAVRNADADMLELLLIAGADPNARNEEGLTPIMLLGDNTKLGEIRDILLRAGAIDPDEENSGTAGSEESEDPTKKSEDPTKN</sequence>
<evidence type="ECO:0000313" key="6">
    <source>
        <dbReference type="EMBL" id="AHC14964.1"/>
    </source>
</evidence>
<protein>
    <submittedName>
        <fullName evidence="6">Uncharacterized protein</fullName>
    </submittedName>
</protein>
<feature type="repeat" description="ANK" evidence="3">
    <location>
        <begin position="119"/>
        <end position="151"/>
    </location>
</feature>
<dbReference type="RefSeq" id="WP_024267884.1">
    <property type="nucleotide sequence ID" value="NC_023035.1"/>
</dbReference>
<dbReference type="PROSITE" id="PS50297">
    <property type="entry name" value="ANK_REP_REGION"/>
    <property type="match status" value="3"/>
</dbReference>